<name>A0ABS5PKW3_9FIRM</name>
<evidence type="ECO:0000313" key="3">
    <source>
        <dbReference type="EMBL" id="MBS7525818.1"/>
    </source>
</evidence>
<dbReference type="EMBL" id="JAHBCL010000005">
    <property type="protein sequence ID" value="MBS7525818.1"/>
    <property type="molecule type" value="Genomic_DNA"/>
</dbReference>
<evidence type="ECO:0000313" key="4">
    <source>
        <dbReference type="Proteomes" id="UP000746471"/>
    </source>
</evidence>
<evidence type="ECO:0000256" key="2">
    <source>
        <dbReference type="SAM" id="Phobius"/>
    </source>
</evidence>
<protein>
    <submittedName>
        <fullName evidence="3">AtpZ/AtpI family protein</fullName>
    </submittedName>
</protein>
<keyword evidence="2" id="KW-0812">Transmembrane</keyword>
<evidence type="ECO:0000256" key="1">
    <source>
        <dbReference type="SAM" id="MobiDB-lite"/>
    </source>
</evidence>
<feature type="transmembrane region" description="Helical" evidence="2">
    <location>
        <begin position="36"/>
        <end position="55"/>
    </location>
</feature>
<keyword evidence="2" id="KW-1133">Transmembrane helix</keyword>
<comment type="caution">
    <text evidence="3">The sequence shown here is derived from an EMBL/GenBank/DDBJ whole genome shotgun (WGS) entry which is preliminary data.</text>
</comment>
<reference evidence="3 4" key="1">
    <citation type="submission" date="2021-05" db="EMBL/GenBank/DDBJ databases">
        <title>Fusibacter ferrireducens sp. nov., an anaerobic, sulfur- and Fe-reducing bacterium isolated from the mangrove sediment.</title>
        <authorList>
            <person name="Qiu D."/>
        </authorList>
    </citation>
    <scope>NUCLEOTIDE SEQUENCE [LARGE SCALE GENOMIC DNA]</scope>
    <source>
        <strain evidence="3 4">DSM 12116</strain>
    </source>
</reference>
<dbReference type="InterPro" id="IPR032820">
    <property type="entry name" value="ATPase_put"/>
</dbReference>
<organism evidence="3 4">
    <name type="scientific">Fusibacter paucivorans</name>
    <dbReference type="NCBI Taxonomy" id="76009"/>
    <lineage>
        <taxon>Bacteria</taxon>
        <taxon>Bacillati</taxon>
        <taxon>Bacillota</taxon>
        <taxon>Clostridia</taxon>
        <taxon>Eubacteriales</taxon>
        <taxon>Eubacteriales Family XII. Incertae Sedis</taxon>
        <taxon>Fusibacter</taxon>
    </lineage>
</organism>
<gene>
    <name evidence="3" type="ORF">KHM83_03905</name>
</gene>
<dbReference type="Proteomes" id="UP000746471">
    <property type="component" value="Unassembled WGS sequence"/>
</dbReference>
<proteinExistence type="predicted"/>
<keyword evidence="2" id="KW-0472">Membrane</keyword>
<keyword evidence="4" id="KW-1185">Reference proteome</keyword>
<dbReference type="Pfam" id="PF09527">
    <property type="entry name" value="ATPase_gene1"/>
    <property type="match status" value="1"/>
</dbReference>
<sequence length="107" mass="12104">MENLALLSQVGIMMITPIFGGVFIGQFLDRKFGNGSLFLIVGIVLGVGAAFRNLYQLAQTKGREYQDSETPERYVQRFEREVMQERRKAAEDAEKHTDETNGDKTKS</sequence>
<feature type="region of interest" description="Disordered" evidence="1">
    <location>
        <begin position="82"/>
        <end position="107"/>
    </location>
</feature>
<accession>A0ABS5PKW3</accession>